<proteinExistence type="predicted"/>
<feature type="domain" description="AAA+ ATPase" evidence="4">
    <location>
        <begin position="173"/>
        <end position="311"/>
    </location>
</feature>
<dbReference type="InterPro" id="IPR027417">
    <property type="entry name" value="P-loop_NTPase"/>
</dbReference>
<dbReference type="Pfam" id="PF23559">
    <property type="entry name" value="WHD_DRP"/>
    <property type="match status" value="2"/>
</dbReference>
<dbReference type="InterPro" id="IPR032675">
    <property type="entry name" value="LRR_dom_sf"/>
</dbReference>
<dbReference type="Pfam" id="PF23598">
    <property type="entry name" value="LRR_14"/>
    <property type="match status" value="2"/>
</dbReference>
<dbReference type="SMART" id="SM00382">
    <property type="entry name" value="AAA"/>
    <property type="match status" value="2"/>
</dbReference>
<dbReference type="Pfam" id="PF00931">
    <property type="entry name" value="NB-ARC"/>
    <property type="match status" value="2"/>
</dbReference>
<dbReference type="Gene3D" id="3.80.10.10">
    <property type="entry name" value="Ribonuclease Inhibitor"/>
    <property type="match status" value="2"/>
</dbReference>
<feature type="domain" description="AAA+ ATPase" evidence="4">
    <location>
        <begin position="1105"/>
        <end position="1237"/>
    </location>
</feature>
<evidence type="ECO:0000256" key="1">
    <source>
        <dbReference type="ARBA" id="ARBA00022737"/>
    </source>
</evidence>
<dbReference type="SUPFAM" id="SSF52058">
    <property type="entry name" value="L domain-like"/>
    <property type="match status" value="2"/>
</dbReference>
<keyword evidence="1" id="KW-0677">Repeat</keyword>
<dbReference type="FunFam" id="1.10.10.10:FF:000322">
    <property type="entry name" value="Probable disease resistance protein At1g63360"/>
    <property type="match status" value="1"/>
</dbReference>
<dbReference type="PANTHER" id="PTHR23155:SF1227">
    <property type="entry name" value="OS11G0462500 PROTEIN"/>
    <property type="match status" value="1"/>
</dbReference>
<dbReference type="SUPFAM" id="SSF52540">
    <property type="entry name" value="P-loop containing nucleoside triphosphate hydrolases"/>
    <property type="match status" value="2"/>
</dbReference>
<keyword evidence="2" id="KW-0611">Plant defense</keyword>
<name>A0ABC9FQS9_9POAL</name>
<feature type="region of interest" description="Disordered" evidence="3">
    <location>
        <begin position="927"/>
        <end position="949"/>
    </location>
</feature>
<dbReference type="InterPro" id="IPR058922">
    <property type="entry name" value="WHD_DRP"/>
</dbReference>
<dbReference type="GO" id="GO:0042742">
    <property type="term" value="P:defense response to bacterium"/>
    <property type="evidence" value="ECO:0007669"/>
    <property type="project" value="UniProtKB-ARBA"/>
</dbReference>
<keyword evidence="6" id="KW-1185">Reference proteome</keyword>
<dbReference type="InterPro" id="IPR036388">
    <property type="entry name" value="WH-like_DNA-bd_sf"/>
</dbReference>
<dbReference type="PANTHER" id="PTHR23155">
    <property type="entry name" value="DISEASE RESISTANCE PROTEIN RP"/>
    <property type="match status" value="1"/>
</dbReference>
<dbReference type="Proteomes" id="UP001497457">
    <property type="component" value="Chromosome 7b"/>
</dbReference>
<gene>
    <name evidence="5" type="ORF">URODEC1_LOCUS107674</name>
</gene>
<dbReference type="EMBL" id="OZ075117">
    <property type="protein sequence ID" value="CAL5079550.1"/>
    <property type="molecule type" value="Genomic_DNA"/>
</dbReference>
<dbReference type="GO" id="GO:0009626">
    <property type="term" value="P:plant-type hypersensitive response"/>
    <property type="evidence" value="ECO:0007669"/>
    <property type="project" value="UniProtKB-ARBA"/>
</dbReference>
<dbReference type="Gene3D" id="1.20.5.4130">
    <property type="match status" value="1"/>
</dbReference>
<evidence type="ECO:0000313" key="5">
    <source>
        <dbReference type="EMBL" id="CAL5079550.1"/>
    </source>
</evidence>
<dbReference type="InterPro" id="IPR002182">
    <property type="entry name" value="NB-ARC"/>
</dbReference>
<dbReference type="InterPro" id="IPR044974">
    <property type="entry name" value="Disease_R_plants"/>
</dbReference>
<protein>
    <recommendedName>
        <fullName evidence="4">AAA+ ATPase domain-containing protein</fullName>
    </recommendedName>
</protein>
<dbReference type="InterPro" id="IPR003593">
    <property type="entry name" value="AAA+_ATPase"/>
</dbReference>
<accession>A0ABC9FQS9</accession>
<dbReference type="Gene3D" id="3.40.50.300">
    <property type="entry name" value="P-loop containing nucleotide triphosphate hydrolases"/>
    <property type="match status" value="2"/>
</dbReference>
<feature type="region of interest" description="Disordered" evidence="3">
    <location>
        <begin position="1056"/>
        <end position="1075"/>
    </location>
</feature>
<dbReference type="InterPro" id="IPR042197">
    <property type="entry name" value="Apaf_helical"/>
</dbReference>
<dbReference type="PRINTS" id="PR00364">
    <property type="entry name" value="DISEASERSIST"/>
</dbReference>
<dbReference type="GO" id="GO:0002758">
    <property type="term" value="P:innate immune response-activating signaling pathway"/>
    <property type="evidence" value="ECO:0007669"/>
    <property type="project" value="UniProtKB-ARBA"/>
</dbReference>
<reference evidence="5" key="1">
    <citation type="submission" date="2024-10" db="EMBL/GenBank/DDBJ databases">
        <authorList>
            <person name="Ryan C."/>
        </authorList>
    </citation>
    <scope>NUCLEOTIDE SEQUENCE [LARGE SCALE GENOMIC DNA]</scope>
</reference>
<evidence type="ECO:0000256" key="3">
    <source>
        <dbReference type="SAM" id="MobiDB-lite"/>
    </source>
</evidence>
<evidence type="ECO:0000259" key="4">
    <source>
        <dbReference type="SMART" id="SM00382"/>
    </source>
</evidence>
<evidence type="ECO:0000256" key="2">
    <source>
        <dbReference type="ARBA" id="ARBA00022821"/>
    </source>
</evidence>
<dbReference type="Gene3D" id="1.10.10.10">
    <property type="entry name" value="Winged helix-like DNA-binding domain superfamily/Winged helix DNA-binding domain"/>
    <property type="match status" value="2"/>
</dbReference>
<sequence>MDDDDDPTTCALPGAMGALLAKFDSIMASANSLPSDFKNKVESGMHRTKMIHKLFVDLSELEDPPLMAKLWMREVQELYHDMEDKFAFHAMDDVGNNTIEMARKIVDFFEARVQDAWERQKIYGFRGSLAHQPRRFVSCGPRRGIPTRHEDLIEDHGPMEDIVRHIAIERDEELRVACILGVAGVGKTTLARRIYQNVRGRFECRAFVRVTSYPDMRRLLTSLFIQIQRQQPHENWDANDLIRNIASHLENKRYFILVDDIHTASVWDIVSRAFPVGRCSSQIITTTQVEDVAMACCSYLSEYIFHMRPLNEKHSRQLFFGRAFGCEDDCPIDQLREVSYEIIRQCGGLPLSIVNIASLFECEPVMTMEHWKHIKNSLCSSLNKDYISSGVEKVLYLVYNNLPPHLKPLLLYLNMYPADYTINKDDLVKQWVAEGFVCLVEGQDREEVAEGYFDELISRGMLQPEGTNCHGQVSSCTVHHAIRNLISWKSMEENFITIMDYFQTSFGFPDKVRRLSVQFGGARGASMPVGIRMSQVRSLAFFGFIKCLPSIVKYKLLRVLVLHIWADQDKTTFDLTTISELYLLKFLKIQCNVTVWLPEKMGNLEFLETLDVHARVKDVPSDIVGLKRLLHLLLPSGTALPDGIGEMISLRTLGYFDLTSNLENNALNLGMLTNLQELHLTCPTAPSGRQLYNIDYVGSLLSKLSNVKSLTLVPSGSSQERTLVVASSGMSNNNGLNEEAASRPPLIESLQLLPQSCIFSSFPKWLRPLNKLYIIKIAVRELSLSDICLLKELPALTALSLHVQTTPSTSIVIGQEGFQVLRFFTFRCALVCFIIQKGAMPRVERIKIRFCVNQEGLSSCANAGLDNLTSLKEISAKVWRSGDGYLDTRAAEKAEFDFMATMKKIVNTPIINVRCVEAIAPTTVFAESPSPSQCTSGDKIPREDSGTGDRVSSAVHIIDIVLGKIRLTMKQKGLSIHIKGALRFIKDELEMIKHTVNKYDELQLQELAYDIEDVIDGLLIPEPSGSIHLTSAVHHFQYPVRIDYIKERIVRLEKQPHKGVHTGSESSGTGRSPGYSTEEAYLVGMEKRKEELLDLIVPLSTNQPQLRVVSIVGCIGVGKTALARAIYNDSCASSHFDCIAWVVASECKYVGELLIKIAEILQPEVGVTKHADLHCILAHKRYLVIIDDVQKAKVCKDIVAAFPRNCMCSRIIVTTSVYSVATACSFGRDVYTMQRLNQEESESLFWRMVYGKESTPCWYGTVDASQRIFSKCDGLPLALISVAKHLNLGNGLDKDHLEDVGQNLGIYLAGKTLAFEELNRALEHCYDSLPDDRHKECLLYLSIFPKGYLIKRKITLRRWIAEGLVGAQYASKIFDELIDRNIVMPVFTGKCSKDVERCRMHSIMLEFIIQKSSSKNIVTLIQQHGPLCTPHSTVGSVRRLSIQSSTEKSFHEVEDESTALRSLSIFNSNPFNLQNCMMLRLLDLEGCTSLGRGFAEGLCSLLLLRYLSLRKTDINMLPTQIYKLQCLETLDIRETQVKRLTMGVIMLPKLANLFGKFQLPDIPKVTKELSDFFKRKSVLHTLSGFVANSRHSPEYVMLLARKLKKVEVWCNDSPGSHVPNNSSSSSQRKRTFLGKIKVNNPHWKNAQEASLRDNNFDFIRLLNMRSTSLESVSIVSNEFCRDFLSSLEGPCAISSIKLQGNLGSLPDSNKLSELGGVKKLQLFSSGLTIQELSVLQCMRGLEYLKLVEHSDRFCHGIFIVEKMGFESLKIMCIVAAMLPKMQFKEGAMASLTSLHLFCPNSKKQPTEIIEGISHLGSLTEVIHNSSMQIAWETIAKENPNRPSVNKWQPE</sequence>
<organism evidence="5 6">
    <name type="scientific">Urochloa decumbens</name>
    <dbReference type="NCBI Taxonomy" id="240449"/>
    <lineage>
        <taxon>Eukaryota</taxon>
        <taxon>Viridiplantae</taxon>
        <taxon>Streptophyta</taxon>
        <taxon>Embryophyta</taxon>
        <taxon>Tracheophyta</taxon>
        <taxon>Spermatophyta</taxon>
        <taxon>Magnoliopsida</taxon>
        <taxon>Liliopsida</taxon>
        <taxon>Poales</taxon>
        <taxon>Poaceae</taxon>
        <taxon>PACMAD clade</taxon>
        <taxon>Panicoideae</taxon>
        <taxon>Panicodae</taxon>
        <taxon>Paniceae</taxon>
        <taxon>Melinidinae</taxon>
        <taxon>Urochloa</taxon>
    </lineage>
</organism>
<evidence type="ECO:0000313" key="6">
    <source>
        <dbReference type="Proteomes" id="UP001497457"/>
    </source>
</evidence>
<dbReference type="Gene3D" id="1.10.8.430">
    <property type="entry name" value="Helical domain of apoptotic protease-activating factors"/>
    <property type="match status" value="1"/>
</dbReference>
<dbReference type="InterPro" id="IPR055414">
    <property type="entry name" value="LRR_R13L4/SHOC2-like"/>
</dbReference>